<proteinExistence type="predicted"/>
<dbReference type="AlphaFoldDB" id="A0A5D3C8S1"/>
<accession>A0A5D3C8S1</accession>
<sequence length="82" mass="9174">MKDHEDGEELHSDTNKRKLEENIQLAKQKAQEIVAKLVSNAESKRPRFEYEPPAAAPAPLNPPLSSSTFPGKPGKYLQFLCI</sequence>
<evidence type="ECO:0000313" key="5">
    <source>
        <dbReference type="Proteomes" id="UP000321947"/>
    </source>
</evidence>
<comment type="caution">
    <text evidence="3">The sequence shown here is derived from an EMBL/GenBank/DDBJ whole genome shotgun (WGS) entry which is preliminary data.</text>
</comment>
<organism evidence="3 5">
    <name type="scientific">Cucumis melo var. makuwa</name>
    <name type="common">Oriental melon</name>
    <dbReference type="NCBI Taxonomy" id="1194695"/>
    <lineage>
        <taxon>Eukaryota</taxon>
        <taxon>Viridiplantae</taxon>
        <taxon>Streptophyta</taxon>
        <taxon>Embryophyta</taxon>
        <taxon>Tracheophyta</taxon>
        <taxon>Spermatophyta</taxon>
        <taxon>Magnoliopsida</taxon>
        <taxon>eudicotyledons</taxon>
        <taxon>Gunneridae</taxon>
        <taxon>Pentapetalae</taxon>
        <taxon>rosids</taxon>
        <taxon>fabids</taxon>
        <taxon>Cucurbitales</taxon>
        <taxon>Cucurbitaceae</taxon>
        <taxon>Benincaseae</taxon>
        <taxon>Cucumis</taxon>
    </lineage>
</organism>
<reference evidence="4 5" key="1">
    <citation type="submission" date="2019-08" db="EMBL/GenBank/DDBJ databases">
        <title>Draft genome sequences of two oriental melons (Cucumis melo L. var makuwa).</title>
        <authorList>
            <person name="Kwon S.-Y."/>
        </authorList>
    </citation>
    <scope>NUCLEOTIDE SEQUENCE [LARGE SCALE GENOMIC DNA]</scope>
    <source>
        <strain evidence="5">cv. Chang Bougi</strain>
        <strain evidence="4">cv. SW 3</strain>
        <tissue evidence="3">Leaf</tissue>
    </source>
</reference>
<feature type="region of interest" description="Disordered" evidence="1">
    <location>
        <begin position="41"/>
        <end position="69"/>
    </location>
</feature>
<evidence type="ECO:0000313" key="2">
    <source>
        <dbReference type="EMBL" id="KAA0031274.1"/>
    </source>
</evidence>
<gene>
    <name evidence="3" type="ORF">E5676_scaffold13G00270</name>
    <name evidence="2" type="ORF">E6C27_scaffold139G00270</name>
</gene>
<dbReference type="EMBL" id="SSTD01013385">
    <property type="protein sequence ID" value="TYK06726.1"/>
    <property type="molecule type" value="Genomic_DNA"/>
</dbReference>
<protein>
    <submittedName>
        <fullName evidence="3">Far upstream element-binding protein 1</fullName>
    </submittedName>
</protein>
<dbReference type="OrthoDB" id="913173at2759"/>
<evidence type="ECO:0000313" key="4">
    <source>
        <dbReference type="Proteomes" id="UP000321393"/>
    </source>
</evidence>
<dbReference type="EMBL" id="SSTE01022915">
    <property type="protein sequence ID" value="KAA0031274.1"/>
    <property type="molecule type" value="Genomic_DNA"/>
</dbReference>
<name>A0A5D3C8S1_CUCMM</name>
<dbReference type="Proteomes" id="UP000321393">
    <property type="component" value="Unassembled WGS sequence"/>
</dbReference>
<evidence type="ECO:0000256" key="1">
    <source>
        <dbReference type="SAM" id="MobiDB-lite"/>
    </source>
</evidence>
<evidence type="ECO:0000313" key="3">
    <source>
        <dbReference type="EMBL" id="TYK06726.1"/>
    </source>
</evidence>
<dbReference type="Proteomes" id="UP000321947">
    <property type="component" value="Unassembled WGS sequence"/>
</dbReference>